<sequence>MINNDPIGLAVSDYLAGEKNAEITVESNLADDDFIPVAYLFRDESEMPEMEQVALQECKGRVLDIGAGAGCHALTLQKQGFDVTALDISEGAANAMRQQGVKQVLNQNIFDVTGKYDTLLLLMNGIGIASTLHGLDRFLEHTKSLLSPDGQILLESSDILYMYEDEDGSVVLDLNAGYYGEVKYNMKYKEQESGWFDWLFIDPAILEDYANKHGYTFEVLYEGDMGNYLAKLTLPQ</sequence>
<keyword evidence="1" id="KW-0489">Methyltransferase</keyword>
<proteinExistence type="predicted"/>
<accession>A0A923N5B5</accession>
<dbReference type="Gene3D" id="3.40.50.150">
    <property type="entry name" value="Vaccinia Virus protein VP39"/>
    <property type="match status" value="1"/>
</dbReference>
<dbReference type="GO" id="GO:0008168">
    <property type="term" value="F:methyltransferase activity"/>
    <property type="evidence" value="ECO:0007669"/>
    <property type="project" value="UniProtKB-KW"/>
</dbReference>
<gene>
    <name evidence="1" type="ORF">H8S84_04680</name>
</gene>
<dbReference type="AlphaFoldDB" id="A0A923N5B5"/>
<protein>
    <submittedName>
        <fullName evidence="1">Methyltransferase domain-containing protein</fullName>
    </submittedName>
</protein>
<dbReference type="SUPFAM" id="SSF53335">
    <property type="entry name" value="S-adenosyl-L-methionine-dependent methyltransferases"/>
    <property type="match status" value="1"/>
</dbReference>
<dbReference type="Proteomes" id="UP000603640">
    <property type="component" value="Unassembled WGS sequence"/>
</dbReference>
<reference evidence="1" key="1">
    <citation type="submission" date="2020-08" db="EMBL/GenBank/DDBJ databases">
        <title>Pontibacter sp. SD6 16S ribosomal RNA gene Genome sequencing and assembly.</title>
        <authorList>
            <person name="Kang M."/>
        </authorList>
    </citation>
    <scope>NUCLEOTIDE SEQUENCE</scope>
    <source>
        <strain evidence="1">SD6</strain>
    </source>
</reference>
<evidence type="ECO:0000313" key="2">
    <source>
        <dbReference type="Proteomes" id="UP000603640"/>
    </source>
</evidence>
<dbReference type="GO" id="GO:0032259">
    <property type="term" value="P:methylation"/>
    <property type="evidence" value="ECO:0007669"/>
    <property type="project" value="UniProtKB-KW"/>
</dbReference>
<dbReference type="EMBL" id="JACRVF010000001">
    <property type="protein sequence ID" value="MBC5992129.1"/>
    <property type="molecule type" value="Genomic_DNA"/>
</dbReference>
<evidence type="ECO:0000313" key="1">
    <source>
        <dbReference type="EMBL" id="MBC5992129.1"/>
    </source>
</evidence>
<name>A0A923N5B5_9BACT</name>
<keyword evidence="1" id="KW-0808">Transferase</keyword>
<keyword evidence="2" id="KW-1185">Reference proteome</keyword>
<dbReference type="RefSeq" id="WP_187066088.1">
    <property type="nucleotide sequence ID" value="NZ_JACRVF010000001.1"/>
</dbReference>
<dbReference type="Pfam" id="PF13489">
    <property type="entry name" value="Methyltransf_23"/>
    <property type="match status" value="1"/>
</dbReference>
<organism evidence="1 2">
    <name type="scientific">Pontibacter cellulosilyticus</name>
    <dbReference type="NCBI Taxonomy" id="1720253"/>
    <lineage>
        <taxon>Bacteria</taxon>
        <taxon>Pseudomonadati</taxon>
        <taxon>Bacteroidota</taxon>
        <taxon>Cytophagia</taxon>
        <taxon>Cytophagales</taxon>
        <taxon>Hymenobacteraceae</taxon>
        <taxon>Pontibacter</taxon>
    </lineage>
</organism>
<dbReference type="InterPro" id="IPR029063">
    <property type="entry name" value="SAM-dependent_MTases_sf"/>
</dbReference>
<comment type="caution">
    <text evidence="1">The sequence shown here is derived from an EMBL/GenBank/DDBJ whole genome shotgun (WGS) entry which is preliminary data.</text>
</comment>
<dbReference type="CDD" id="cd02440">
    <property type="entry name" value="AdoMet_MTases"/>
    <property type="match status" value="1"/>
</dbReference>